<dbReference type="NCBIfam" id="TIGR00229">
    <property type="entry name" value="sensory_box"/>
    <property type="match status" value="2"/>
</dbReference>
<proteinExistence type="predicted"/>
<sequence>MDIVRPLFFLPDAVFAIDPKTAAIIDANKRACSDMRASLTELTQMTVLQVQDDVSDLNHWHALVESMRAQPNYLFIGHHRRPDGSVYPVEVNSTLIAIGDEELLISVARDISSRVEHMNRVSGESDSWHGLHDIADGVWEWDIGSQSLYFSPSLKRLLGYGPDEMRPCLETWKDNIHPEDAPLVLSMLDEHLKGLRHLFEAEYRLRNRNGHYLWIRDRGQVRERSDEGLPLRAVGMVNNITDLKLVEQELQQQADYDELTGLFNRRRGEVLAEQQLALMQRQRRNLGLCLIDVDDFKQINDVYGHLAGDQVLRRLAEYISNFVRRSDLLFRWGGEEFVLVCPDTDASGMRELINKLCRGIECLSIDGELAGRSITVSAGIAVFPGHATDLINLTARADSALYSAKRQGKNRVILFDYELEGLVCSVGGIR</sequence>
<dbReference type="PROSITE" id="PS50887">
    <property type="entry name" value="GGDEF"/>
    <property type="match status" value="1"/>
</dbReference>
<dbReference type="PROSITE" id="PS50113">
    <property type="entry name" value="PAC"/>
    <property type="match status" value="1"/>
</dbReference>
<dbReference type="InterPro" id="IPR000700">
    <property type="entry name" value="PAS-assoc_C"/>
</dbReference>
<organism evidence="4 5">
    <name type="scientific">Marinobacterium sediminicola</name>
    <dbReference type="NCBI Taxonomy" id="518898"/>
    <lineage>
        <taxon>Bacteria</taxon>
        <taxon>Pseudomonadati</taxon>
        <taxon>Pseudomonadota</taxon>
        <taxon>Gammaproteobacteria</taxon>
        <taxon>Oceanospirillales</taxon>
        <taxon>Oceanospirillaceae</taxon>
        <taxon>Marinobacterium</taxon>
    </lineage>
</organism>
<comment type="caution">
    <text evidence="4">The sequence shown here is derived from an EMBL/GenBank/DDBJ whole genome shotgun (WGS) entry which is preliminary data.</text>
</comment>
<dbReference type="Pfam" id="PF13426">
    <property type="entry name" value="PAS_9"/>
    <property type="match status" value="1"/>
</dbReference>
<dbReference type="InterPro" id="IPR043128">
    <property type="entry name" value="Rev_trsase/Diguanyl_cyclase"/>
</dbReference>
<feature type="domain" description="GGDEF" evidence="3">
    <location>
        <begin position="284"/>
        <end position="417"/>
    </location>
</feature>
<evidence type="ECO:0000259" key="3">
    <source>
        <dbReference type="PROSITE" id="PS50887"/>
    </source>
</evidence>
<dbReference type="InterPro" id="IPR000160">
    <property type="entry name" value="GGDEF_dom"/>
</dbReference>
<dbReference type="CDD" id="cd01949">
    <property type="entry name" value="GGDEF"/>
    <property type="match status" value="1"/>
</dbReference>
<dbReference type="SUPFAM" id="SSF55785">
    <property type="entry name" value="PYP-like sensor domain (PAS domain)"/>
    <property type="match status" value="2"/>
</dbReference>
<accession>A0ABY1RVZ4</accession>
<evidence type="ECO:0000313" key="5">
    <source>
        <dbReference type="Proteomes" id="UP001159257"/>
    </source>
</evidence>
<dbReference type="Gene3D" id="3.30.70.270">
    <property type="match status" value="1"/>
</dbReference>
<dbReference type="InterPro" id="IPR035965">
    <property type="entry name" value="PAS-like_dom_sf"/>
</dbReference>
<dbReference type="InterPro" id="IPR000014">
    <property type="entry name" value="PAS"/>
</dbReference>
<dbReference type="NCBIfam" id="TIGR00254">
    <property type="entry name" value="GGDEF"/>
    <property type="match status" value="1"/>
</dbReference>
<dbReference type="InterPro" id="IPR001610">
    <property type="entry name" value="PAC"/>
</dbReference>
<feature type="domain" description="PAS" evidence="1">
    <location>
        <begin position="131"/>
        <end position="195"/>
    </location>
</feature>
<name>A0ABY1RVZ4_9GAMM</name>
<dbReference type="PANTHER" id="PTHR46663:SF4">
    <property type="entry name" value="DIGUANYLATE CYCLASE DGCT-RELATED"/>
    <property type="match status" value="1"/>
</dbReference>
<evidence type="ECO:0000259" key="2">
    <source>
        <dbReference type="PROSITE" id="PS50113"/>
    </source>
</evidence>
<dbReference type="SMART" id="SM00086">
    <property type="entry name" value="PAC"/>
    <property type="match status" value="2"/>
</dbReference>
<dbReference type="SMART" id="SM00267">
    <property type="entry name" value="GGDEF"/>
    <property type="match status" value="1"/>
</dbReference>
<dbReference type="Pfam" id="PF08447">
    <property type="entry name" value="PAS_3"/>
    <property type="match status" value="1"/>
</dbReference>
<evidence type="ECO:0000259" key="1">
    <source>
        <dbReference type="PROSITE" id="PS50112"/>
    </source>
</evidence>
<dbReference type="Pfam" id="PF00990">
    <property type="entry name" value="GGDEF"/>
    <property type="match status" value="1"/>
</dbReference>
<dbReference type="InterPro" id="IPR052163">
    <property type="entry name" value="DGC-Regulatory_Protein"/>
</dbReference>
<keyword evidence="5" id="KW-1185">Reference proteome</keyword>
<reference evidence="4 5" key="1">
    <citation type="submission" date="2017-05" db="EMBL/GenBank/DDBJ databases">
        <authorList>
            <person name="Varghese N."/>
            <person name="Submissions S."/>
        </authorList>
    </citation>
    <scope>NUCLEOTIDE SEQUENCE [LARGE SCALE GENOMIC DNA]</scope>
    <source>
        <strain evidence="4 5">CGMCC 1.7287</strain>
    </source>
</reference>
<protein>
    <submittedName>
        <fullName evidence="4">PAS domain S-box-containing protein/diguanylate cyclase (GGDEF) domain-containing protein</fullName>
    </submittedName>
</protein>
<dbReference type="SUPFAM" id="SSF55073">
    <property type="entry name" value="Nucleotide cyclase"/>
    <property type="match status" value="1"/>
</dbReference>
<dbReference type="InterPro" id="IPR013655">
    <property type="entry name" value="PAS_fold_3"/>
</dbReference>
<dbReference type="EMBL" id="FXWV01000001">
    <property type="protein sequence ID" value="SMR69193.1"/>
    <property type="molecule type" value="Genomic_DNA"/>
</dbReference>
<dbReference type="InterPro" id="IPR029787">
    <property type="entry name" value="Nucleotide_cyclase"/>
</dbReference>
<dbReference type="Proteomes" id="UP001159257">
    <property type="component" value="Unassembled WGS sequence"/>
</dbReference>
<dbReference type="CDD" id="cd00130">
    <property type="entry name" value="PAS"/>
    <property type="match status" value="1"/>
</dbReference>
<feature type="domain" description="PAC" evidence="2">
    <location>
        <begin position="199"/>
        <end position="252"/>
    </location>
</feature>
<dbReference type="Gene3D" id="3.30.450.20">
    <property type="entry name" value="PAS domain"/>
    <property type="match status" value="2"/>
</dbReference>
<evidence type="ECO:0000313" key="4">
    <source>
        <dbReference type="EMBL" id="SMR69193.1"/>
    </source>
</evidence>
<dbReference type="RefSeq" id="WP_239042064.1">
    <property type="nucleotide sequence ID" value="NZ_BAAAEY010000002.1"/>
</dbReference>
<dbReference type="PANTHER" id="PTHR46663">
    <property type="entry name" value="DIGUANYLATE CYCLASE DGCT-RELATED"/>
    <property type="match status" value="1"/>
</dbReference>
<gene>
    <name evidence="4" type="ORF">SAMN04487964_101172</name>
</gene>
<dbReference type="PROSITE" id="PS50112">
    <property type="entry name" value="PAS"/>
    <property type="match status" value="1"/>
</dbReference>